<sequence length="65" mass="6956">MTPKFLIYLSLVAMLVVFCAPVAEGTLRLFACLTGSPLCPFSSTTPRCPKADEVYDPVTRTCAAA</sequence>
<evidence type="ECO:0000313" key="2">
    <source>
        <dbReference type="EMBL" id="EDW00585.1"/>
    </source>
</evidence>
<accession>B4J4A5</accession>
<name>B4J4A5_DROGR</name>
<dbReference type="eggNOG" id="ENOG502TBM4">
    <property type="taxonomic scope" value="Eukaryota"/>
</dbReference>
<keyword evidence="3" id="KW-1185">Reference proteome</keyword>
<feature type="chain" id="PRO_5002811613" evidence="1">
    <location>
        <begin position="26"/>
        <end position="65"/>
    </location>
</feature>
<dbReference type="EMBL" id="CH916367">
    <property type="protein sequence ID" value="EDW00585.1"/>
    <property type="molecule type" value="Genomic_DNA"/>
</dbReference>
<reference evidence="2 3" key="1">
    <citation type="journal article" date="2007" name="Nature">
        <title>Evolution of genes and genomes on the Drosophila phylogeny.</title>
        <authorList>
            <consortium name="Drosophila 12 Genomes Consortium"/>
            <person name="Clark A.G."/>
            <person name="Eisen M.B."/>
            <person name="Smith D.R."/>
            <person name="Bergman C.M."/>
            <person name="Oliver B."/>
            <person name="Markow T.A."/>
            <person name="Kaufman T.C."/>
            <person name="Kellis M."/>
            <person name="Gelbart W."/>
            <person name="Iyer V.N."/>
            <person name="Pollard D.A."/>
            <person name="Sackton T.B."/>
            <person name="Larracuente A.M."/>
            <person name="Singh N.D."/>
            <person name="Abad J.P."/>
            <person name="Abt D.N."/>
            <person name="Adryan B."/>
            <person name="Aguade M."/>
            <person name="Akashi H."/>
            <person name="Anderson W.W."/>
            <person name="Aquadro C.F."/>
            <person name="Ardell D.H."/>
            <person name="Arguello R."/>
            <person name="Artieri C.G."/>
            <person name="Barbash D.A."/>
            <person name="Barker D."/>
            <person name="Barsanti P."/>
            <person name="Batterham P."/>
            <person name="Batzoglou S."/>
            <person name="Begun D."/>
            <person name="Bhutkar A."/>
            <person name="Blanco E."/>
            <person name="Bosak S.A."/>
            <person name="Bradley R.K."/>
            <person name="Brand A.D."/>
            <person name="Brent M.R."/>
            <person name="Brooks A.N."/>
            <person name="Brown R.H."/>
            <person name="Butlin R.K."/>
            <person name="Caggese C."/>
            <person name="Calvi B.R."/>
            <person name="Bernardo de Carvalho A."/>
            <person name="Caspi A."/>
            <person name="Castrezana S."/>
            <person name="Celniker S.E."/>
            <person name="Chang J.L."/>
            <person name="Chapple C."/>
            <person name="Chatterji S."/>
            <person name="Chinwalla A."/>
            <person name="Civetta A."/>
            <person name="Clifton S.W."/>
            <person name="Comeron J.M."/>
            <person name="Costello J.C."/>
            <person name="Coyne J.A."/>
            <person name="Daub J."/>
            <person name="David R.G."/>
            <person name="Delcher A.L."/>
            <person name="Delehaunty K."/>
            <person name="Do C.B."/>
            <person name="Ebling H."/>
            <person name="Edwards K."/>
            <person name="Eickbush T."/>
            <person name="Evans J.D."/>
            <person name="Filipski A."/>
            <person name="Findeiss S."/>
            <person name="Freyhult E."/>
            <person name="Fulton L."/>
            <person name="Fulton R."/>
            <person name="Garcia A.C."/>
            <person name="Gardiner A."/>
            <person name="Garfield D.A."/>
            <person name="Garvin B.E."/>
            <person name="Gibson G."/>
            <person name="Gilbert D."/>
            <person name="Gnerre S."/>
            <person name="Godfrey J."/>
            <person name="Good R."/>
            <person name="Gotea V."/>
            <person name="Gravely B."/>
            <person name="Greenberg A.J."/>
            <person name="Griffiths-Jones S."/>
            <person name="Gross S."/>
            <person name="Guigo R."/>
            <person name="Gustafson E.A."/>
            <person name="Haerty W."/>
            <person name="Hahn M.W."/>
            <person name="Halligan D.L."/>
            <person name="Halpern A.L."/>
            <person name="Halter G.M."/>
            <person name="Han M.V."/>
            <person name="Heger A."/>
            <person name="Hillier L."/>
            <person name="Hinrichs A.S."/>
            <person name="Holmes I."/>
            <person name="Hoskins R.A."/>
            <person name="Hubisz M.J."/>
            <person name="Hultmark D."/>
            <person name="Huntley M.A."/>
            <person name="Jaffe D.B."/>
            <person name="Jagadeeshan S."/>
            <person name="Jeck W.R."/>
            <person name="Johnson J."/>
            <person name="Jones C.D."/>
            <person name="Jordan W.C."/>
            <person name="Karpen G.H."/>
            <person name="Kataoka E."/>
            <person name="Keightley P.D."/>
            <person name="Kheradpour P."/>
            <person name="Kirkness E.F."/>
            <person name="Koerich L.B."/>
            <person name="Kristiansen K."/>
            <person name="Kudrna D."/>
            <person name="Kulathinal R.J."/>
            <person name="Kumar S."/>
            <person name="Kwok R."/>
            <person name="Lander E."/>
            <person name="Langley C.H."/>
            <person name="Lapoint R."/>
            <person name="Lazzaro B.P."/>
            <person name="Lee S.J."/>
            <person name="Levesque L."/>
            <person name="Li R."/>
            <person name="Lin C.F."/>
            <person name="Lin M.F."/>
            <person name="Lindblad-Toh K."/>
            <person name="Llopart A."/>
            <person name="Long M."/>
            <person name="Low L."/>
            <person name="Lozovsky E."/>
            <person name="Lu J."/>
            <person name="Luo M."/>
            <person name="Machado C.A."/>
            <person name="Makalowski W."/>
            <person name="Marzo M."/>
            <person name="Matsuda M."/>
            <person name="Matzkin L."/>
            <person name="McAllister B."/>
            <person name="McBride C.S."/>
            <person name="McKernan B."/>
            <person name="McKernan K."/>
            <person name="Mendez-Lago M."/>
            <person name="Minx P."/>
            <person name="Mollenhauer M.U."/>
            <person name="Montooth K."/>
            <person name="Mount S.M."/>
            <person name="Mu X."/>
            <person name="Myers E."/>
            <person name="Negre B."/>
            <person name="Newfeld S."/>
            <person name="Nielsen R."/>
            <person name="Noor M.A."/>
            <person name="O'Grady P."/>
            <person name="Pachter L."/>
            <person name="Papaceit M."/>
            <person name="Parisi M.J."/>
            <person name="Parisi M."/>
            <person name="Parts L."/>
            <person name="Pedersen J.S."/>
            <person name="Pesole G."/>
            <person name="Phillippy A.M."/>
            <person name="Ponting C.P."/>
            <person name="Pop M."/>
            <person name="Porcelli D."/>
            <person name="Powell J.R."/>
            <person name="Prohaska S."/>
            <person name="Pruitt K."/>
            <person name="Puig M."/>
            <person name="Quesneville H."/>
            <person name="Ram K.R."/>
            <person name="Rand D."/>
            <person name="Rasmussen M.D."/>
            <person name="Reed L.K."/>
            <person name="Reenan R."/>
            <person name="Reily A."/>
            <person name="Remington K.A."/>
            <person name="Rieger T.T."/>
            <person name="Ritchie M.G."/>
            <person name="Robin C."/>
            <person name="Rogers Y.H."/>
            <person name="Rohde C."/>
            <person name="Rozas J."/>
            <person name="Rubenfield M.J."/>
            <person name="Ruiz A."/>
            <person name="Russo S."/>
            <person name="Salzberg S.L."/>
            <person name="Sanchez-Gracia A."/>
            <person name="Saranga D.J."/>
            <person name="Sato H."/>
            <person name="Schaeffer S.W."/>
            <person name="Schatz M.C."/>
            <person name="Schlenke T."/>
            <person name="Schwartz R."/>
            <person name="Segarra C."/>
            <person name="Singh R.S."/>
            <person name="Sirot L."/>
            <person name="Sirota M."/>
            <person name="Sisneros N.B."/>
            <person name="Smith C.D."/>
            <person name="Smith T.F."/>
            <person name="Spieth J."/>
            <person name="Stage D.E."/>
            <person name="Stark A."/>
            <person name="Stephan W."/>
            <person name="Strausberg R.L."/>
            <person name="Strempel S."/>
            <person name="Sturgill D."/>
            <person name="Sutton G."/>
            <person name="Sutton G.G."/>
            <person name="Tao W."/>
            <person name="Teichmann S."/>
            <person name="Tobari Y.N."/>
            <person name="Tomimura Y."/>
            <person name="Tsolas J.M."/>
            <person name="Valente V.L."/>
            <person name="Venter E."/>
            <person name="Venter J.C."/>
            <person name="Vicario S."/>
            <person name="Vieira F.G."/>
            <person name="Vilella A.J."/>
            <person name="Villasante A."/>
            <person name="Walenz B."/>
            <person name="Wang J."/>
            <person name="Wasserman M."/>
            <person name="Watts T."/>
            <person name="Wilson D."/>
            <person name="Wilson R.K."/>
            <person name="Wing R.A."/>
            <person name="Wolfner M.F."/>
            <person name="Wong A."/>
            <person name="Wong G.K."/>
            <person name="Wu C.I."/>
            <person name="Wu G."/>
            <person name="Yamamoto D."/>
            <person name="Yang H.P."/>
            <person name="Yang S.P."/>
            <person name="Yorke J.A."/>
            <person name="Yoshida K."/>
            <person name="Zdobnov E."/>
            <person name="Zhang P."/>
            <person name="Zhang Y."/>
            <person name="Zimin A.V."/>
            <person name="Baldwin J."/>
            <person name="Abdouelleil A."/>
            <person name="Abdulkadir J."/>
            <person name="Abebe A."/>
            <person name="Abera B."/>
            <person name="Abreu J."/>
            <person name="Acer S.C."/>
            <person name="Aftuck L."/>
            <person name="Alexander A."/>
            <person name="An P."/>
            <person name="Anderson E."/>
            <person name="Anderson S."/>
            <person name="Arachi H."/>
            <person name="Azer M."/>
            <person name="Bachantsang P."/>
            <person name="Barry A."/>
            <person name="Bayul T."/>
            <person name="Berlin A."/>
            <person name="Bessette D."/>
            <person name="Bloom T."/>
            <person name="Blye J."/>
            <person name="Boguslavskiy L."/>
            <person name="Bonnet C."/>
            <person name="Boukhgalter B."/>
            <person name="Bourzgui I."/>
            <person name="Brown A."/>
            <person name="Cahill P."/>
            <person name="Channer S."/>
            <person name="Cheshatsang Y."/>
            <person name="Chuda L."/>
            <person name="Citroen M."/>
            <person name="Collymore A."/>
            <person name="Cooke P."/>
            <person name="Costello M."/>
            <person name="D'Aco K."/>
            <person name="Daza R."/>
            <person name="De Haan G."/>
            <person name="DeGray S."/>
            <person name="DeMaso C."/>
            <person name="Dhargay N."/>
            <person name="Dooley K."/>
            <person name="Dooley E."/>
            <person name="Doricent M."/>
            <person name="Dorje P."/>
            <person name="Dorjee K."/>
            <person name="Dupes A."/>
            <person name="Elong R."/>
            <person name="Falk J."/>
            <person name="Farina A."/>
            <person name="Faro S."/>
            <person name="Ferguson D."/>
            <person name="Fisher S."/>
            <person name="Foley C.D."/>
            <person name="Franke A."/>
            <person name="Friedrich D."/>
            <person name="Gadbois L."/>
            <person name="Gearin G."/>
            <person name="Gearin C.R."/>
            <person name="Giannoukos G."/>
            <person name="Goode T."/>
            <person name="Graham J."/>
            <person name="Grandbois E."/>
            <person name="Grewal S."/>
            <person name="Gyaltsen K."/>
            <person name="Hafez N."/>
            <person name="Hagos B."/>
            <person name="Hall J."/>
            <person name="Henson C."/>
            <person name="Hollinger A."/>
            <person name="Honan T."/>
            <person name="Huard M.D."/>
            <person name="Hughes L."/>
            <person name="Hurhula B."/>
            <person name="Husby M.E."/>
            <person name="Kamat A."/>
            <person name="Kanga B."/>
            <person name="Kashin S."/>
            <person name="Khazanovich D."/>
            <person name="Kisner P."/>
            <person name="Lance K."/>
            <person name="Lara M."/>
            <person name="Lee W."/>
            <person name="Lennon N."/>
            <person name="Letendre F."/>
            <person name="LeVine R."/>
            <person name="Lipovsky A."/>
            <person name="Liu X."/>
            <person name="Liu J."/>
            <person name="Liu S."/>
            <person name="Lokyitsang T."/>
            <person name="Lokyitsang Y."/>
            <person name="Lubonja R."/>
            <person name="Lui A."/>
            <person name="MacDonald P."/>
            <person name="Magnisalis V."/>
            <person name="Maru K."/>
            <person name="Matthews C."/>
            <person name="McCusker W."/>
            <person name="McDonough S."/>
            <person name="Mehta T."/>
            <person name="Meldrim J."/>
            <person name="Meneus L."/>
            <person name="Mihai O."/>
            <person name="Mihalev A."/>
            <person name="Mihova T."/>
            <person name="Mittelman R."/>
            <person name="Mlenga V."/>
            <person name="Montmayeur A."/>
            <person name="Mulrain L."/>
            <person name="Navidi A."/>
            <person name="Naylor J."/>
            <person name="Negash T."/>
            <person name="Nguyen T."/>
            <person name="Nguyen N."/>
            <person name="Nicol R."/>
            <person name="Norbu C."/>
            <person name="Norbu N."/>
            <person name="Novod N."/>
            <person name="O'Neill B."/>
            <person name="Osman S."/>
            <person name="Markiewicz E."/>
            <person name="Oyono O.L."/>
            <person name="Patti C."/>
            <person name="Phunkhang P."/>
            <person name="Pierre F."/>
            <person name="Priest M."/>
            <person name="Raghuraman S."/>
            <person name="Rege F."/>
            <person name="Reyes R."/>
            <person name="Rise C."/>
            <person name="Rogov P."/>
            <person name="Ross K."/>
            <person name="Ryan E."/>
            <person name="Settipalli S."/>
            <person name="Shea T."/>
            <person name="Sherpa N."/>
            <person name="Shi L."/>
            <person name="Shih D."/>
            <person name="Sparrow T."/>
            <person name="Spaulding J."/>
            <person name="Stalker J."/>
            <person name="Stange-Thomann N."/>
            <person name="Stavropoulos S."/>
            <person name="Stone C."/>
            <person name="Strader C."/>
            <person name="Tesfaye S."/>
            <person name="Thomson T."/>
            <person name="Thoulutsang Y."/>
            <person name="Thoulutsang D."/>
            <person name="Topham K."/>
            <person name="Topping I."/>
            <person name="Tsamla T."/>
            <person name="Vassiliev H."/>
            <person name="Vo A."/>
            <person name="Wangchuk T."/>
            <person name="Wangdi T."/>
            <person name="Weiand M."/>
            <person name="Wilkinson J."/>
            <person name="Wilson A."/>
            <person name="Yadav S."/>
            <person name="Young G."/>
            <person name="Yu Q."/>
            <person name="Zembek L."/>
            <person name="Zhong D."/>
            <person name="Zimmer A."/>
            <person name="Zwirko Z."/>
            <person name="Jaffe D.B."/>
            <person name="Alvarez P."/>
            <person name="Brockman W."/>
            <person name="Butler J."/>
            <person name="Chin C."/>
            <person name="Gnerre S."/>
            <person name="Grabherr M."/>
            <person name="Kleber M."/>
            <person name="Mauceli E."/>
            <person name="MacCallum I."/>
        </authorList>
    </citation>
    <scope>NUCLEOTIDE SEQUENCE [LARGE SCALE GENOMIC DNA]</scope>
    <source>
        <strain evidence="3">Tucson 15287-2541.00</strain>
    </source>
</reference>
<dbReference type="OrthoDB" id="7829935at2759"/>
<feature type="signal peptide" evidence="1">
    <location>
        <begin position="1"/>
        <end position="25"/>
    </location>
</feature>
<evidence type="ECO:0000256" key="1">
    <source>
        <dbReference type="SAM" id="SignalP"/>
    </source>
</evidence>
<dbReference type="AlphaFoldDB" id="B4J4A5"/>
<dbReference type="HOGENOM" id="CLU_2888090_0_0_1"/>
<dbReference type="Proteomes" id="UP000001070">
    <property type="component" value="Unassembled WGS sequence"/>
</dbReference>
<keyword evidence="1" id="KW-0732">Signal</keyword>
<dbReference type="InParanoid" id="B4J4A5"/>
<protein>
    <submittedName>
        <fullName evidence="2">GH20954</fullName>
    </submittedName>
</protein>
<gene>
    <name evidence="2" type="primary">Dgri\GH20954</name>
    <name evidence="2" type="ORF">Dgri_GH20954</name>
</gene>
<dbReference type="KEGG" id="dgr:6561165"/>
<proteinExistence type="predicted"/>
<dbReference type="PhylomeDB" id="B4J4A5"/>
<organism evidence="3">
    <name type="scientific">Drosophila grimshawi</name>
    <name type="common">Hawaiian fruit fly</name>
    <name type="synonym">Idiomyia grimshawi</name>
    <dbReference type="NCBI Taxonomy" id="7222"/>
    <lineage>
        <taxon>Eukaryota</taxon>
        <taxon>Metazoa</taxon>
        <taxon>Ecdysozoa</taxon>
        <taxon>Arthropoda</taxon>
        <taxon>Hexapoda</taxon>
        <taxon>Insecta</taxon>
        <taxon>Pterygota</taxon>
        <taxon>Neoptera</taxon>
        <taxon>Endopterygota</taxon>
        <taxon>Diptera</taxon>
        <taxon>Brachycera</taxon>
        <taxon>Muscomorpha</taxon>
        <taxon>Ephydroidea</taxon>
        <taxon>Drosophilidae</taxon>
        <taxon>Drosophila</taxon>
        <taxon>Hawaiian Drosophila</taxon>
    </lineage>
</organism>
<evidence type="ECO:0000313" key="3">
    <source>
        <dbReference type="Proteomes" id="UP000001070"/>
    </source>
</evidence>